<evidence type="ECO:0000256" key="2">
    <source>
        <dbReference type="ARBA" id="ARBA00022448"/>
    </source>
</evidence>
<dbReference type="Proteomes" id="UP000023703">
    <property type="component" value="Chromosome"/>
</dbReference>
<keyword evidence="2" id="KW-0813">Transport</keyword>
<dbReference type="PROSITE" id="PS50850">
    <property type="entry name" value="MFS"/>
    <property type="match status" value="1"/>
</dbReference>
<dbReference type="KEGG" id="cgy:CGLY_13420"/>
<dbReference type="CDD" id="cd17316">
    <property type="entry name" value="MFS_SV2_like"/>
    <property type="match status" value="1"/>
</dbReference>
<dbReference type="STRING" id="1404245.CGLY_13420"/>
<feature type="transmembrane region" description="Helical" evidence="6">
    <location>
        <begin position="445"/>
        <end position="464"/>
    </location>
</feature>
<evidence type="ECO:0000259" key="7">
    <source>
        <dbReference type="PROSITE" id="PS50850"/>
    </source>
</evidence>
<protein>
    <submittedName>
        <fullName evidence="8">Sugar transporter, MFS-type</fullName>
    </submittedName>
</protein>
<keyword evidence="4 6" id="KW-1133">Transmembrane helix</keyword>
<dbReference type="InterPro" id="IPR005828">
    <property type="entry name" value="MFS_sugar_transport-like"/>
</dbReference>
<feature type="transmembrane region" description="Helical" evidence="6">
    <location>
        <begin position="327"/>
        <end position="348"/>
    </location>
</feature>
<dbReference type="InterPro" id="IPR036259">
    <property type="entry name" value="MFS_trans_sf"/>
</dbReference>
<dbReference type="PANTHER" id="PTHR23511:SF34">
    <property type="entry name" value="SYNAPTIC VESICLE GLYCOPROTEIN 2"/>
    <property type="match status" value="1"/>
</dbReference>
<organism evidence="8 9">
    <name type="scientific">Corynebacterium glyciniphilum AJ 3170</name>
    <dbReference type="NCBI Taxonomy" id="1404245"/>
    <lineage>
        <taxon>Bacteria</taxon>
        <taxon>Bacillati</taxon>
        <taxon>Actinomycetota</taxon>
        <taxon>Actinomycetes</taxon>
        <taxon>Mycobacteriales</taxon>
        <taxon>Corynebacteriaceae</taxon>
        <taxon>Corynebacterium</taxon>
    </lineage>
</organism>
<keyword evidence="5 6" id="KW-0472">Membrane</keyword>
<feature type="transmembrane region" description="Helical" evidence="6">
    <location>
        <begin position="355"/>
        <end position="374"/>
    </location>
</feature>
<evidence type="ECO:0000256" key="4">
    <source>
        <dbReference type="ARBA" id="ARBA00022989"/>
    </source>
</evidence>
<dbReference type="PROSITE" id="PS00217">
    <property type="entry name" value="SUGAR_TRANSPORT_2"/>
    <property type="match status" value="1"/>
</dbReference>
<evidence type="ECO:0000313" key="8">
    <source>
        <dbReference type="EMBL" id="AHW65124.1"/>
    </source>
</evidence>
<dbReference type="GO" id="GO:0005886">
    <property type="term" value="C:plasma membrane"/>
    <property type="evidence" value="ECO:0007669"/>
    <property type="project" value="UniProtKB-SubCell"/>
</dbReference>
<evidence type="ECO:0000256" key="3">
    <source>
        <dbReference type="ARBA" id="ARBA00022692"/>
    </source>
</evidence>
<dbReference type="AlphaFoldDB" id="X5DV03"/>
<evidence type="ECO:0000256" key="5">
    <source>
        <dbReference type="ARBA" id="ARBA00023136"/>
    </source>
</evidence>
<dbReference type="GO" id="GO:0022857">
    <property type="term" value="F:transmembrane transporter activity"/>
    <property type="evidence" value="ECO:0007669"/>
    <property type="project" value="InterPro"/>
</dbReference>
<dbReference type="EMBL" id="CP006842">
    <property type="protein sequence ID" value="AHW65124.1"/>
    <property type="molecule type" value="Genomic_DNA"/>
</dbReference>
<keyword evidence="8" id="KW-0762">Sugar transport</keyword>
<feature type="transmembrane region" description="Helical" evidence="6">
    <location>
        <begin position="191"/>
        <end position="209"/>
    </location>
</feature>
<feature type="transmembrane region" description="Helical" evidence="6">
    <location>
        <begin position="421"/>
        <end position="439"/>
    </location>
</feature>
<sequence>MTPQESSSPLHDGMSVGSSLTRTERLDRLPVTRRHVKLLGGSGIGWALDAMDVGLIGFIMAALTTHWGLTHTETSWLASAGFIGMALGATFGGLLADRFGRRNVFAATLLVYGLATGASALAGGLAVLIALRFLVGLGLGAELPVASTLISEFAPRKVRGRMVVILEAFWAVGWLAAAVIGAFIIPLNDNGWRWALALGMVPAFYTLYVRMKLPESVRFLEAKGRHSEAEGIVTSFEASEPTRLRFQGEPHSSDASRVLDETQQDAAIVGGSSGSTGSASGIWSPTLRRRTTALWTVWFCINLSYYGAFTWIPSILVDQGYTLVKSFTFTLIITLAQLPGYAVAAFLIERWGRRSTLATFLAGSAVAAALYGFAGVEWQIIAAGCLLSFFNLGAWGALYAIGPELYPTTMRARGTGAATGFGRIASILAPLIVPPLLVFGGLPVLFTLFGTAFAVAAVAALALPELKGTRLTER</sequence>
<name>X5DV03_9CORY</name>
<feature type="domain" description="Major facilitator superfamily (MFS) profile" evidence="7">
    <location>
        <begin position="38"/>
        <end position="468"/>
    </location>
</feature>
<dbReference type="InterPro" id="IPR020846">
    <property type="entry name" value="MFS_dom"/>
</dbReference>
<reference evidence="8 9" key="1">
    <citation type="journal article" date="2015" name="Int. J. Syst. Evol. Microbiol.">
        <title>Revisiting Corynebacterium glyciniphilum (ex Kubota et al., 1972) sp. nov., nom. rev., isolated from putrefied banana.</title>
        <authorList>
            <person name="Al-Dilaimi A."/>
            <person name="Bednarz H."/>
            <person name="Lomker A."/>
            <person name="Niehaus K."/>
            <person name="Kalinowski J."/>
            <person name="Ruckert C."/>
        </authorList>
    </citation>
    <scope>NUCLEOTIDE SEQUENCE [LARGE SCALE GENOMIC DNA]</scope>
    <source>
        <strain evidence="8">AJ 3170</strain>
    </source>
</reference>
<dbReference type="SUPFAM" id="SSF103473">
    <property type="entry name" value="MFS general substrate transporter"/>
    <property type="match status" value="1"/>
</dbReference>
<feature type="transmembrane region" description="Helical" evidence="6">
    <location>
        <begin position="75"/>
        <end position="96"/>
    </location>
</feature>
<dbReference type="Pfam" id="PF00083">
    <property type="entry name" value="Sugar_tr"/>
    <property type="match status" value="1"/>
</dbReference>
<dbReference type="eggNOG" id="COG0477">
    <property type="taxonomic scope" value="Bacteria"/>
</dbReference>
<evidence type="ECO:0000256" key="6">
    <source>
        <dbReference type="SAM" id="Phobius"/>
    </source>
</evidence>
<keyword evidence="3 6" id="KW-0812">Transmembrane</keyword>
<dbReference type="PROSITE" id="PS00216">
    <property type="entry name" value="SUGAR_TRANSPORT_1"/>
    <property type="match status" value="2"/>
</dbReference>
<feature type="transmembrane region" description="Helical" evidence="6">
    <location>
        <begin position="129"/>
        <end position="150"/>
    </location>
</feature>
<feature type="transmembrane region" description="Helical" evidence="6">
    <location>
        <begin position="380"/>
        <end position="401"/>
    </location>
</feature>
<dbReference type="RefSeq" id="WP_227590281.1">
    <property type="nucleotide sequence ID" value="NZ_CP006842.1"/>
</dbReference>
<feature type="transmembrane region" description="Helical" evidence="6">
    <location>
        <begin position="38"/>
        <end position="63"/>
    </location>
</feature>
<accession>X5DV03</accession>
<evidence type="ECO:0000313" key="9">
    <source>
        <dbReference type="Proteomes" id="UP000023703"/>
    </source>
</evidence>
<dbReference type="Gene3D" id="1.20.1250.20">
    <property type="entry name" value="MFS general substrate transporter like domains"/>
    <property type="match status" value="1"/>
</dbReference>
<proteinExistence type="predicted"/>
<evidence type="ECO:0000256" key="1">
    <source>
        <dbReference type="ARBA" id="ARBA00004651"/>
    </source>
</evidence>
<feature type="transmembrane region" description="Helical" evidence="6">
    <location>
        <begin position="162"/>
        <end position="185"/>
    </location>
</feature>
<dbReference type="PANTHER" id="PTHR23511">
    <property type="entry name" value="SYNAPTIC VESICLE GLYCOPROTEIN 2"/>
    <property type="match status" value="1"/>
</dbReference>
<dbReference type="InterPro" id="IPR005829">
    <property type="entry name" value="Sugar_transporter_CS"/>
</dbReference>
<feature type="transmembrane region" description="Helical" evidence="6">
    <location>
        <begin position="103"/>
        <end position="123"/>
    </location>
</feature>
<gene>
    <name evidence="8" type="ORF">CGLY_13420</name>
</gene>
<dbReference type="HOGENOM" id="CLU_001265_46_6_11"/>
<feature type="transmembrane region" description="Helical" evidence="6">
    <location>
        <begin position="293"/>
        <end position="315"/>
    </location>
</feature>
<keyword evidence="9" id="KW-1185">Reference proteome</keyword>
<comment type="subcellular location">
    <subcellularLocation>
        <location evidence="1">Cell membrane</location>
        <topology evidence="1">Multi-pass membrane protein</topology>
    </subcellularLocation>
</comment>